<dbReference type="GO" id="GO:0003677">
    <property type="term" value="F:DNA binding"/>
    <property type="evidence" value="ECO:0007669"/>
    <property type="project" value="InterPro"/>
</dbReference>
<dbReference type="Gramene" id="arahy.Tifrunner.gnm2.ann2.Ah17g047900.1">
    <property type="protein sequence ID" value="arahy.Tifrunner.gnm2.ann2.Ah17g047900.1-CDS"/>
    <property type="gene ID" value="arahy.Tifrunner.gnm2.ann2.Ah17g047900"/>
</dbReference>
<dbReference type="InterPro" id="IPR006642">
    <property type="entry name" value="Rad18_UBZ4"/>
</dbReference>
<reference evidence="8 9" key="1">
    <citation type="submission" date="2019-01" db="EMBL/GenBank/DDBJ databases">
        <title>Sequencing of cultivated peanut Arachis hypogaea provides insights into genome evolution and oil improvement.</title>
        <authorList>
            <person name="Chen X."/>
        </authorList>
    </citation>
    <scope>NUCLEOTIDE SEQUENCE [LARGE SCALE GENOMIC DNA]</scope>
    <source>
        <strain evidence="9">cv. Fuhuasheng</strain>
        <tissue evidence="8">Leaves</tissue>
    </source>
</reference>
<feature type="compositionally biased region" description="Low complexity" evidence="6">
    <location>
        <begin position="64"/>
        <end position="90"/>
    </location>
</feature>
<evidence type="ECO:0000259" key="7">
    <source>
        <dbReference type="SMART" id="SM00734"/>
    </source>
</evidence>
<sequence>MGAAFNGFSIREYTNKMRSVDVFKCWPFSTSPNVTAKDLHSWLPPMTPSSSSTSTSSSCSTSSSSSSSFQSLRSTSTNNHQQQSLQSDQQSPPPASATLADEERLEMVCPVCREFNAATLTAVNAHIDACLAQTVRDDRRHIRITTATSTATTTSFKSSSSSHAKPKAPKKRSIAEIFKVNEQGKEQQLEQENDKERELEKEQDKEKEKDEGDEEEEPRIESVLKLWKKDGVEHEDSVVDDVSITVTKFQWLSQRLEALRSGRRGGQSAKSDAGGASGTPAEAIDDDEEEKSEMVCPVCRDFNAATVTAVNAHIDNCLAQAVRDERRQMRRSAGVSGGGFKHKPKAPKKRSIAEILTVAPPIGATKSKAIEVAKDYDEEDNGDEDNDKSSDYSGLNSAGAAAADADCDGIVVSTTKNKKSTTTKSRKKKKKKKTKEAKKKSKVVENLNSEKTITVNKQQQKKKKKKKSFFNSEVTTSSKKEDACKRKVQTPVNSFRQLKATIGTKMLAHHNVDPSIHERKLDSKISFVEKEQKVKTYEPDAKQPKSVYPFCGILKNRVKQLSGKASSSSSTQDGTDEYSCDDEYPTSDRYVRFTCKDDILGPKRRNSFEETMFNKSSDVLTTSLVKEQSSGSDRETSSLGANRSYDYAAINIDNRKEFCPIVESKEFANTLEQATAQNFLKPCPSQKTSTHSEEKSQTLTKVMLCDDNNLHPFDGGNTSTLHCSPYDDIPSPLSTDQEVKMSGTNSQLCESGSLSSIGKFIDHLEDSTFRAVPVNSDANTRTFLEPSSSYSSSYDKGNERPEFPLQTYEDNDDSSQAFGDRQFSHMLASDMIDNAFLYTAWGKGSIRNNCLDPSFFGLPLNSHGELVNFSSSGTVGTNQPETSSTLRGSLSGLPVNSTLHQDNQENLRINERQVVQKISPTDGLNSFPHYPARLAVTELPCDRDVNPTDSDMCSSSFVQPPNSEVNVMRNLPIEQNQYGQVQSHKGDGMVSVKESSDHVTLSSSQPTMRLMGKDVPIGGSSKAMQQLSGDVWAGEESGRRQSSEYGASENSLLGKCSKQDLAFGRSSSIDNVVQSPKIQSSQGFRCTVLMNGHDTEFPPQFADLQRNHVSQNGSHPVSRNGSSYFHPITHEPASCAMFNGAPDDFPERFMPGAKPQGLSSQSQVQATPCNFSPPTYLNNGELHDRNKNPHHVAKSAFEFPFLQTSNNEQAKSTSWSQRPYRSLPSWLSGPTDERLPVTFSHQFSGVSNPSFSQCIWGNKFTTSSASLNHSAQVLYPSNPLTYPSPMKTNHLSPVSIAQPPHVPITSSPLNTGCRTMNMVSDSVKLDHNIAKNYHACTNTRKRPAPSALDDSRKPIKLPNIEVQENSSRMTNSGAELQRHTRVTKLDPRLDGARGRCCQNEAQKLSTTSYPAVDSFKLDGTVTGPVRLGPRAKHILRSS</sequence>
<dbReference type="Proteomes" id="UP000289738">
    <property type="component" value="Chromosome B07"/>
</dbReference>
<dbReference type="EMBL" id="SDMP01000017">
    <property type="protein sequence ID" value="RYR00462.1"/>
    <property type="molecule type" value="Genomic_DNA"/>
</dbReference>
<feature type="compositionally biased region" description="Basic and acidic residues" evidence="6">
    <location>
        <begin position="182"/>
        <end position="210"/>
    </location>
</feature>
<dbReference type="SMART" id="SM00734">
    <property type="entry name" value="ZnF_Rad18"/>
    <property type="match status" value="2"/>
</dbReference>
<feature type="region of interest" description="Disordered" evidence="6">
    <location>
        <begin position="416"/>
        <end position="448"/>
    </location>
</feature>
<keyword evidence="3" id="KW-0863">Zinc-finger</keyword>
<dbReference type="GO" id="GO:0008270">
    <property type="term" value="F:zinc ion binding"/>
    <property type="evidence" value="ECO:0007669"/>
    <property type="project" value="UniProtKB-KW"/>
</dbReference>
<feature type="compositionally biased region" description="Acidic residues" evidence="6">
    <location>
        <begin position="376"/>
        <end position="386"/>
    </location>
</feature>
<feature type="compositionally biased region" description="Low complexity" evidence="6">
    <location>
        <begin position="150"/>
        <end position="163"/>
    </location>
</feature>
<evidence type="ECO:0000256" key="1">
    <source>
        <dbReference type="ARBA" id="ARBA00022723"/>
    </source>
</evidence>
<feature type="compositionally biased region" description="Basic residues" evidence="6">
    <location>
        <begin position="416"/>
        <end position="441"/>
    </location>
</feature>
<evidence type="ECO:0000256" key="4">
    <source>
        <dbReference type="ARBA" id="ARBA00022833"/>
    </source>
</evidence>
<accession>A0A444YEW2</accession>
<dbReference type="OrthoDB" id="678085at2759"/>
<evidence type="ECO:0000256" key="5">
    <source>
        <dbReference type="ARBA" id="ARBA00023204"/>
    </source>
</evidence>
<keyword evidence="9" id="KW-1185">Reference proteome</keyword>
<name>A0A444YEW2_ARAHY</name>
<keyword evidence="1" id="KW-0479">Metal-binding</keyword>
<evidence type="ECO:0000256" key="3">
    <source>
        <dbReference type="ARBA" id="ARBA00022771"/>
    </source>
</evidence>
<dbReference type="GO" id="GO:0006281">
    <property type="term" value="P:DNA repair"/>
    <property type="evidence" value="ECO:0007669"/>
    <property type="project" value="UniProtKB-KW"/>
</dbReference>
<keyword evidence="4" id="KW-0862">Zinc</keyword>
<feature type="region of interest" description="Disordered" evidence="6">
    <location>
        <begin position="150"/>
        <end position="219"/>
    </location>
</feature>
<dbReference type="PANTHER" id="PTHR36892:SF1">
    <property type="entry name" value="OS05G0518200 PROTEIN"/>
    <property type="match status" value="1"/>
</dbReference>
<feature type="region of interest" description="Disordered" evidence="6">
    <location>
        <begin position="562"/>
        <end position="581"/>
    </location>
</feature>
<protein>
    <recommendedName>
        <fullName evidence="7">UBZ4-type domain-containing protein</fullName>
    </recommendedName>
</protein>
<feature type="region of interest" description="Disordered" evidence="6">
    <location>
        <begin position="260"/>
        <end position="289"/>
    </location>
</feature>
<feature type="region of interest" description="Disordered" evidence="6">
    <location>
        <begin position="64"/>
        <end position="99"/>
    </location>
</feature>
<feature type="compositionally biased region" description="Basic residues" evidence="6">
    <location>
        <begin position="340"/>
        <end position="349"/>
    </location>
</feature>
<keyword evidence="2" id="KW-0227">DNA damage</keyword>
<comment type="caution">
    <text evidence="8">The sequence shown here is derived from an EMBL/GenBank/DDBJ whole genome shotgun (WGS) entry which is preliminary data.</text>
</comment>
<proteinExistence type="predicted"/>
<evidence type="ECO:0000313" key="8">
    <source>
        <dbReference type="EMBL" id="RYR00462.1"/>
    </source>
</evidence>
<evidence type="ECO:0000313" key="9">
    <source>
        <dbReference type="Proteomes" id="UP000289738"/>
    </source>
</evidence>
<feature type="domain" description="UBZ4-type" evidence="7">
    <location>
        <begin position="106"/>
        <end position="131"/>
    </location>
</feature>
<feature type="region of interest" description="Disordered" evidence="6">
    <location>
        <begin position="328"/>
        <end position="349"/>
    </location>
</feature>
<evidence type="ECO:0000256" key="6">
    <source>
        <dbReference type="SAM" id="MobiDB-lite"/>
    </source>
</evidence>
<evidence type="ECO:0000256" key="2">
    <source>
        <dbReference type="ARBA" id="ARBA00022763"/>
    </source>
</evidence>
<feature type="region of interest" description="Disordered" evidence="6">
    <location>
        <begin position="375"/>
        <end position="397"/>
    </location>
</feature>
<dbReference type="PANTHER" id="PTHR36892">
    <property type="entry name" value="OS01G0201800 PROTEIN"/>
    <property type="match status" value="1"/>
</dbReference>
<keyword evidence="5" id="KW-0234">DNA repair</keyword>
<feature type="domain" description="UBZ4-type" evidence="7">
    <location>
        <begin position="293"/>
        <end position="318"/>
    </location>
</feature>
<organism evidence="8 9">
    <name type="scientific">Arachis hypogaea</name>
    <name type="common">Peanut</name>
    <dbReference type="NCBI Taxonomy" id="3818"/>
    <lineage>
        <taxon>Eukaryota</taxon>
        <taxon>Viridiplantae</taxon>
        <taxon>Streptophyta</taxon>
        <taxon>Embryophyta</taxon>
        <taxon>Tracheophyta</taxon>
        <taxon>Spermatophyta</taxon>
        <taxon>Magnoliopsida</taxon>
        <taxon>eudicotyledons</taxon>
        <taxon>Gunneridae</taxon>
        <taxon>Pentapetalae</taxon>
        <taxon>rosids</taxon>
        <taxon>fabids</taxon>
        <taxon>Fabales</taxon>
        <taxon>Fabaceae</taxon>
        <taxon>Papilionoideae</taxon>
        <taxon>50 kb inversion clade</taxon>
        <taxon>dalbergioids sensu lato</taxon>
        <taxon>Dalbergieae</taxon>
        <taxon>Pterocarpus clade</taxon>
        <taxon>Arachis</taxon>
    </lineage>
</organism>
<gene>
    <name evidence="8" type="ORF">Ahy_B07g088582</name>
</gene>